<accession>A0ABR2GQF4</accession>
<feature type="region of interest" description="Disordered" evidence="1">
    <location>
        <begin position="44"/>
        <end position="67"/>
    </location>
</feature>
<name>A0ABR2GQF4_9EUKA</name>
<evidence type="ECO:0000256" key="1">
    <source>
        <dbReference type="SAM" id="MobiDB-lite"/>
    </source>
</evidence>
<organism evidence="2 3">
    <name type="scientific">Tritrichomonas musculus</name>
    <dbReference type="NCBI Taxonomy" id="1915356"/>
    <lineage>
        <taxon>Eukaryota</taxon>
        <taxon>Metamonada</taxon>
        <taxon>Parabasalia</taxon>
        <taxon>Tritrichomonadida</taxon>
        <taxon>Tritrichomonadidae</taxon>
        <taxon>Tritrichomonas</taxon>
    </lineage>
</organism>
<proteinExistence type="predicted"/>
<evidence type="ECO:0000313" key="2">
    <source>
        <dbReference type="EMBL" id="KAK8836139.1"/>
    </source>
</evidence>
<reference evidence="2 3" key="1">
    <citation type="submission" date="2024-04" db="EMBL/GenBank/DDBJ databases">
        <title>Tritrichomonas musculus Genome.</title>
        <authorList>
            <person name="Alves-Ferreira E."/>
            <person name="Grigg M."/>
            <person name="Lorenzi H."/>
            <person name="Galac M."/>
        </authorList>
    </citation>
    <scope>NUCLEOTIDE SEQUENCE [LARGE SCALE GENOMIC DNA]</scope>
    <source>
        <strain evidence="2 3">EAF2021</strain>
    </source>
</reference>
<feature type="compositionally biased region" description="Polar residues" evidence="1">
    <location>
        <begin position="50"/>
        <end position="59"/>
    </location>
</feature>
<dbReference type="EMBL" id="JAPFFF010000068">
    <property type="protein sequence ID" value="KAK8836139.1"/>
    <property type="molecule type" value="Genomic_DNA"/>
</dbReference>
<feature type="region of interest" description="Disordered" evidence="1">
    <location>
        <begin position="246"/>
        <end position="282"/>
    </location>
</feature>
<feature type="compositionally biased region" description="Basic and acidic residues" evidence="1">
    <location>
        <begin position="202"/>
        <end position="215"/>
    </location>
</feature>
<sequence length="282" mass="33118">MASTPKQRIKTPTKKCNDVEEEFSKRFLSLFASLYDVPLTEPLLSFPAGPQSQKNAQTPNEHKGAKALIKNPPFNAIVWDLRLKKNAETQIEINKEASDLVTAEFDKISQLIQENEQSEEEEEYSQPNTGFNELRDIFQPTPADRPDVPKYLQNIQQDLIIDNERHRNPNQPLKISEAERQFEQRLQKHKQREIEHKKKLLERQAQKEKEHKDFLKTLPKTKNYDTRTKTIKYEIKEKHARALELLNKRREGVKVTPSKNRSKSNLERQNNQNTDGNYYTKE</sequence>
<evidence type="ECO:0000313" key="3">
    <source>
        <dbReference type="Proteomes" id="UP001470230"/>
    </source>
</evidence>
<feature type="region of interest" description="Disordered" evidence="1">
    <location>
        <begin position="113"/>
        <end position="148"/>
    </location>
</feature>
<dbReference type="Proteomes" id="UP001470230">
    <property type="component" value="Unassembled WGS sequence"/>
</dbReference>
<feature type="region of interest" description="Disordered" evidence="1">
    <location>
        <begin position="202"/>
        <end position="221"/>
    </location>
</feature>
<gene>
    <name evidence="2" type="ORF">M9Y10_039952</name>
</gene>
<feature type="compositionally biased region" description="Polar residues" evidence="1">
    <location>
        <begin position="267"/>
        <end position="282"/>
    </location>
</feature>
<comment type="caution">
    <text evidence="2">The sequence shown here is derived from an EMBL/GenBank/DDBJ whole genome shotgun (WGS) entry which is preliminary data.</text>
</comment>
<keyword evidence="3" id="KW-1185">Reference proteome</keyword>
<protein>
    <submittedName>
        <fullName evidence="2">Uncharacterized protein</fullName>
    </submittedName>
</protein>